<reference evidence="7" key="1">
    <citation type="submission" date="2015-11" db="EMBL/GenBank/DDBJ databases">
        <authorList>
            <person name="Seth-Smith H.M.B."/>
        </authorList>
    </citation>
    <scope>NUCLEOTIDE SEQUENCE [LARGE SCALE GENOMIC DNA]</scope>
    <source>
        <strain evidence="7">2013Ark11</strain>
    </source>
</reference>
<feature type="transmembrane region" description="Helical" evidence="5">
    <location>
        <begin position="71"/>
        <end position="90"/>
    </location>
</feature>
<proteinExistence type="predicted"/>
<dbReference type="EMBL" id="LN906597">
    <property type="protein sequence ID" value="CUT17969.1"/>
    <property type="molecule type" value="Genomic_DNA"/>
</dbReference>
<protein>
    <submittedName>
        <fullName evidence="6">Zinc transporter</fullName>
    </submittedName>
</protein>
<evidence type="ECO:0000256" key="5">
    <source>
        <dbReference type="SAM" id="Phobius"/>
    </source>
</evidence>
<feature type="transmembrane region" description="Helical" evidence="5">
    <location>
        <begin position="232"/>
        <end position="251"/>
    </location>
</feature>
<dbReference type="RefSeq" id="WP_092343466.1">
    <property type="nucleotide sequence ID" value="NZ_LN906597.1"/>
</dbReference>
<evidence type="ECO:0000313" key="6">
    <source>
        <dbReference type="EMBL" id="CUT17969.1"/>
    </source>
</evidence>
<name>A0A0S4M2W9_9BURK</name>
<gene>
    <name evidence="6" type="ORF">Ark11_1156</name>
</gene>
<dbReference type="PANTHER" id="PTHR11040">
    <property type="entry name" value="ZINC/IRON TRANSPORTER"/>
    <property type="match status" value="1"/>
</dbReference>
<evidence type="ECO:0000256" key="3">
    <source>
        <dbReference type="ARBA" id="ARBA00022989"/>
    </source>
</evidence>
<feature type="transmembrane region" description="Helical" evidence="5">
    <location>
        <begin position="6"/>
        <end position="24"/>
    </location>
</feature>
<dbReference type="Proteomes" id="UP000198651">
    <property type="component" value="Chromosome I"/>
</dbReference>
<comment type="subcellular location">
    <subcellularLocation>
        <location evidence="1">Membrane</location>
        <topology evidence="1">Multi-pass membrane protein</topology>
    </subcellularLocation>
</comment>
<dbReference type="OrthoDB" id="5641792at2"/>
<keyword evidence="4 5" id="KW-0472">Membrane</keyword>
<keyword evidence="7" id="KW-1185">Reference proteome</keyword>
<dbReference type="PANTHER" id="PTHR11040:SF140">
    <property type="entry name" value="ZRT (ZRT), IRT- (IRT-) LIKE PROTEIN TRANSPORTER"/>
    <property type="match status" value="1"/>
</dbReference>
<evidence type="ECO:0000256" key="1">
    <source>
        <dbReference type="ARBA" id="ARBA00004141"/>
    </source>
</evidence>
<feature type="transmembrane region" description="Helical" evidence="5">
    <location>
        <begin position="198"/>
        <end position="220"/>
    </location>
</feature>
<dbReference type="GO" id="GO:0005385">
    <property type="term" value="F:zinc ion transmembrane transporter activity"/>
    <property type="evidence" value="ECO:0007669"/>
    <property type="project" value="TreeGrafter"/>
</dbReference>
<keyword evidence="3 5" id="KW-1133">Transmembrane helix</keyword>
<dbReference type="Pfam" id="PF02535">
    <property type="entry name" value="Zip"/>
    <property type="match status" value="2"/>
</dbReference>
<feature type="transmembrane region" description="Helical" evidence="5">
    <location>
        <begin position="168"/>
        <end position="186"/>
    </location>
</feature>
<organism evidence="6 7">
    <name type="scientific">Candidatus Ichthyocystis hellenicum</name>
    <dbReference type="NCBI Taxonomy" id="1561003"/>
    <lineage>
        <taxon>Bacteria</taxon>
        <taxon>Pseudomonadati</taxon>
        <taxon>Pseudomonadota</taxon>
        <taxon>Betaproteobacteria</taxon>
        <taxon>Burkholderiales</taxon>
        <taxon>Candidatus Ichthyocystis</taxon>
    </lineage>
</organism>
<evidence type="ECO:0000256" key="4">
    <source>
        <dbReference type="ARBA" id="ARBA00023136"/>
    </source>
</evidence>
<dbReference type="AlphaFoldDB" id="A0A0S4M2W9"/>
<evidence type="ECO:0000313" key="7">
    <source>
        <dbReference type="Proteomes" id="UP000198651"/>
    </source>
</evidence>
<dbReference type="InterPro" id="IPR003689">
    <property type="entry name" value="ZIP"/>
</dbReference>
<feature type="transmembrane region" description="Helical" evidence="5">
    <location>
        <begin position="44"/>
        <end position="59"/>
    </location>
</feature>
<feature type="transmembrane region" description="Helical" evidence="5">
    <location>
        <begin position="110"/>
        <end position="129"/>
    </location>
</feature>
<dbReference type="STRING" id="1561003.Ark11_1156"/>
<evidence type="ECO:0000256" key="2">
    <source>
        <dbReference type="ARBA" id="ARBA00022692"/>
    </source>
</evidence>
<feature type="transmembrane region" description="Helical" evidence="5">
    <location>
        <begin position="135"/>
        <end position="156"/>
    </location>
</feature>
<accession>A0A0S4M2W9</accession>
<sequence length="252" mass="27781">MSIRLIFLIIIFVVTILSGAYPFIVRRRDICGCPRSFDFSRAESLAVGVFLGSSLMHMLSDASRSFYELNYSYPIPFFMASSVFLLLLLLEHVGREIYEQEGSSSRSLAVLAVSMLSFHSLLAGSALGLSRSSSVMWLVFLAITAHKWAASFALSVQINKTSLSLKSRILLFGIFSIMAPLGIIFGSTMQRFTSPYPLVTPAFSSLAAGTFLYMGTLHGLEQGILVKSCCNLRNFLFVIAGFLIMSFVALWT</sequence>
<dbReference type="GO" id="GO:0016020">
    <property type="term" value="C:membrane"/>
    <property type="evidence" value="ECO:0007669"/>
    <property type="project" value="UniProtKB-SubCell"/>
</dbReference>
<keyword evidence="2 5" id="KW-0812">Transmembrane</keyword>